<dbReference type="InterPro" id="IPR050266">
    <property type="entry name" value="AB_hydrolase_sf"/>
</dbReference>
<keyword evidence="3" id="KW-1185">Reference proteome</keyword>
<proteinExistence type="predicted"/>
<organism evidence="2 3">
    <name type="scientific">Enhydrobacter aerosaccus</name>
    <dbReference type="NCBI Taxonomy" id="225324"/>
    <lineage>
        <taxon>Bacteria</taxon>
        <taxon>Pseudomonadati</taxon>
        <taxon>Pseudomonadota</taxon>
        <taxon>Alphaproteobacteria</taxon>
        <taxon>Hyphomicrobiales</taxon>
        <taxon>Enhydrobacter</taxon>
    </lineage>
</organism>
<sequence length="271" mass="29061">MASNVGNMGTAIPADIDLMILGHYKYGEGSVPVLVLHEWLAAHHNYLPMLSYVDAGRFTYLFADLRGYGLSGNFLGDFSAAEAAADVLRLADALGFESFCLVGHSMSGVIAQRVAADAPDRVNRLLLISPVPASGFKTDEAGFRSMAAIVENRAAAAAAVGARTGYRYGSAWVARKLDLMAAGGQSEPMMGYLRMFTGTDFADEVAGLQTPVSVLVGEHDIEAYREATIVKNFGPLFPNLSVQVSREAGHYMMLETPVWAASRIEQFLEAA</sequence>
<dbReference type="InterPro" id="IPR029058">
    <property type="entry name" value="AB_hydrolase_fold"/>
</dbReference>
<protein>
    <submittedName>
        <fullName evidence="2">Pimeloyl-ACP methyl ester carboxylesterase</fullName>
    </submittedName>
</protein>
<dbReference type="RefSeq" id="WP_170920842.1">
    <property type="nucleotide sequence ID" value="NZ_FUWJ01000001.1"/>
</dbReference>
<feature type="domain" description="AB hydrolase-1" evidence="1">
    <location>
        <begin position="32"/>
        <end position="158"/>
    </location>
</feature>
<dbReference type="AlphaFoldDB" id="A0A1T4M2Q6"/>
<dbReference type="SUPFAM" id="SSF53474">
    <property type="entry name" value="alpha/beta-Hydrolases"/>
    <property type="match status" value="1"/>
</dbReference>
<name>A0A1T4M2Q6_9HYPH</name>
<dbReference type="PRINTS" id="PR00111">
    <property type="entry name" value="ABHYDROLASE"/>
</dbReference>
<evidence type="ECO:0000259" key="1">
    <source>
        <dbReference type="Pfam" id="PF00561"/>
    </source>
</evidence>
<gene>
    <name evidence="2" type="ORF">SAMN02745126_01839</name>
</gene>
<dbReference type="PANTHER" id="PTHR43798">
    <property type="entry name" value="MONOACYLGLYCEROL LIPASE"/>
    <property type="match status" value="1"/>
</dbReference>
<dbReference type="InterPro" id="IPR000073">
    <property type="entry name" value="AB_hydrolase_1"/>
</dbReference>
<accession>A0A1T4M2Q6</accession>
<reference evidence="3" key="1">
    <citation type="submission" date="2017-02" db="EMBL/GenBank/DDBJ databases">
        <authorList>
            <person name="Varghese N."/>
            <person name="Submissions S."/>
        </authorList>
    </citation>
    <scope>NUCLEOTIDE SEQUENCE [LARGE SCALE GENOMIC DNA]</scope>
    <source>
        <strain evidence="3">ATCC 27094</strain>
    </source>
</reference>
<evidence type="ECO:0000313" key="2">
    <source>
        <dbReference type="EMBL" id="SJZ60994.1"/>
    </source>
</evidence>
<dbReference type="Pfam" id="PF00561">
    <property type="entry name" value="Abhydrolase_1"/>
    <property type="match status" value="1"/>
</dbReference>
<dbReference type="EMBL" id="FUWJ01000001">
    <property type="protein sequence ID" value="SJZ60994.1"/>
    <property type="molecule type" value="Genomic_DNA"/>
</dbReference>
<dbReference type="Gene3D" id="3.40.50.1820">
    <property type="entry name" value="alpha/beta hydrolase"/>
    <property type="match status" value="1"/>
</dbReference>
<dbReference type="Proteomes" id="UP000190092">
    <property type="component" value="Unassembled WGS sequence"/>
</dbReference>
<dbReference type="STRING" id="225324.SAMN02745126_01839"/>
<evidence type="ECO:0000313" key="3">
    <source>
        <dbReference type="Proteomes" id="UP000190092"/>
    </source>
</evidence>